<dbReference type="InterPro" id="IPR011701">
    <property type="entry name" value="MFS"/>
</dbReference>
<evidence type="ECO:0000313" key="9">
    <source>
        <dbReference type="Proteomes" id="UP000235388"/>
    </source>
</evidence>
<dbReference type="EMBL" id="PGCI01000072">
    <property type="protein sequence ID" value="PLW43030.1"/>
    <property type="molecule type" value="Genomic_DNA"/>
</dbReference>
<evidence type="ECO:0000256" key="2">
    <source>
        <dbReference type="ARBA" id="ARBA00006727"/>
    </source>
</evidence>
<reference evidence="9 10" key="1">
    <citation type="submission" date="2017-11" db="EMBL/GenBank/DDBJ databases">
        <title>De novo assembly and phasing of dikaryotic genomes from two isolates of Puccinia coronata f. sp. avenae, the causal agent of oat crown rust.</title>
        <authorList>
            <person name="Miller M.E."/>
            <person name="Zhang Y."/>
            <person name="Omidvar V."/>
            <person name="Sperschneider J."/>
            <person name="Schwessinger B."/>
            <person name="Raley C."/>
            <person name="Palmer J.M."/>
            <person name="Garnica D."/>
            <person name="Upadhyaya N."/>
            <person name="Rathjen J."/>
            <person name="Taylor J.M."/>
            <person name="Park R.F."/>
            <person name="Dodds P.N."/>
            <person name="Hirsch C.D."/>
            <person name="Kianian S.F."/>
            <person name="Figueroa M."/>
        </authorList>
    </citation>
    <scope>NUCLEOTIDE SEQUENCE [LARGE SCALE GENOMIC DNA]</scope>
    <source>
        <strain evidence="6">12NC29</strain>
        <strain evidence="5">12SD80</strain>
    </source>
</reference>
<evidence type="ECO:0000256" key="4">
    <source>
        <dbReference type="SAM" id="Phobius"/>
    </source>
</evidence>
<feature type="transmembrane region" description="Helical" evidence="4">
    <location>
        <begin position="310"/>
        <end position="329"/>
    </location>
</feature>
<feature type="transmembrane region" description="Helical" evidence="4">
    <location>
        <begin position="83"/>
        <end position="105"/>
    </location>
</feature>
<dbReference type="OrthoDB" id="2213137at2759"/>
<feature type="transmembrane region" description="Helical" evidence="4">
    <location>
        <begin position="208"/>
        <end position="228"/>
    </location>
</feature>
<protein>
    <recommendedName>
        <fullName evidence="11">Major facilitator superfamily (MFS) profile domain-containing protein</fullName>
    </recommendedName>
</protein>
<feature type="region of interest" description="Disordered" evidence="3">
    <location>
        <begin position="432"/>
        <end position="470"/>
    </location>
</feature>
<dbReference type="PANTHER" id="PTHR11360">
    <property type="entry name" value="MONOCARBOXYLATE TRANSPORTER"/>
    <property type="match status" value="1"/>
</dbReference>
<comment type="subcellular location">
    <subcellularLocation>
        <location evidence="1">Membrane</location>
        <topology evidence="1">Multi-pass membrane protein</topology>
    </subcellularLocation>
</comment>
<evidence type="ECO:0000313" key="8">
    <source>
        <dbReference type="EMBL" id="PLW45395.1"/>
    </source>
</evidence>
<dbReference type="SUPFAM" id="SSF103473">
    <property type="entry name" value="MFS general substrate transporter"/>
    <property type="match status" value="1"/>
</dbReference>
<evidence type="ECO:0000313" key="6">
    <source>
        <dbReference type="EMBL" id="PLW14912.1"/>
    </source>
</evidence>
<sequence>MTHEISKATPRNSCTSNLKITAPPDGVVTMRQELAELPPADRGWLAWRFALVAFMIDGIVWGPPLCFGIFLPFKPYSELNPAVAASIGTSCLGLLYCTGVVLSPLALRYRKFCIWSPWIGALLCFVGLFGASYTDKAIVLIITQGVLYGIGGSMIYTPNLIYLSEWWILKRGLIGGLTFSGSAGLGLVWGPVMQYILGKHPTPMTLRYYSLGWLSVTFMLLPFLTGRLPASSRNKSESTNMEYLKSPLFWFLISVNCIQSLAFYVPVIYMPSFATSMGSSGALPLEFYSAASIPSQIIGGMASDYVDCSWILLMSCLTSSISVFFMWGFCKNFPMFCAFCTLYGLFAPCYTSLWHRFSMIIDSKNPRPASVISFFLASRGIVSILTGPLFGLLLNTSTPSTKDYGRVINVCGTLLLISSSGVGMRLFYRSSPVDSPEEEPVETHTTATDHHAKTEELRNRKEGAYEMERL</sequence>
<dbReference type="InterPro" id="IPR050327">
    <property type="entry name" value="Proton-linked_MCT"/>
</dbReference>
<evidence type="ECO:0000256" key="3">
    <source>
        <dbReference type="SAM" id="MobiDB-lite"/>
    </source>
</evidence>
<keyword evidence="4" id="KW-1133">Transmembrane helix</keyword>
<evidence type="ECO:0000313" key="5">
    <source>
        <dbReference type="EMBL" id="PLW13142.1"/>
    </source>
</evidence>
<evidence type="ECO:0000313" key="10">
    <source>
        <dbReference type="Proteomes" id="UP000235392"/>
    </source>
</evidence>
<gene>
    <name evidence="8" type="ORF">PCANC_11918</name>
    <name evidence="6" type="ORF">PCANC_14788</name>
    <name evidence="7" type="ORF">PCASD_06094</name>
    <name evidence="5" type="ORF">PCASD_18246</name>
</gene>
<comment type="similarity">
    <text evidence="2">Belongs to the major facilitator superfamily. Monocarboxylate porter (TC 2.A.1.13) family.</text>
</comment>
<proteinExistence type="inferred from homology"/>
<dbReference type="EMBL" id="PGCI01000862">
    <property type="protein sequence ID" value="PLW13142.1"/>
    <property type="molecule type" value="Genomic_DNA"/>
</dbReference>
<feature type="compositionally biased region" description="Basic and acidic residues" evidence="3">
    <location>
        <begin position="447"/>
        <end position="470"/>
    </location>
</feature>
<feature type="transmembrane region" description="Helical" evidence="4">
    <location>
        <begin position="407"/>
        <end position="428"/>
    </location>
</feature>
<dbReference type="Gene3D" id="1.20.1250.20">
    <property type="entry name" value="MFS general substrate transporter like domains"/>
    <property type="match status" value="1"/>
</dbReference>
<dbReference type="Proteomes" id="UP000235388">
    <property type="component" value="Unassembled WGS sequence"/>
</dbReference>
<dbReference type="AlphaFoldDB" id="A0A2N5SNV0"/>
<feature type="transmembrane region" description="Helical" evidence="4">
    <location>
        <begin position="49"/>
        <end position="71"/>
    </location>
</feature>
<dbReference type="EMBL" id="PGCJ01000128">
    <property type="protein sequence ID" value="PLW45395.1"/>
    <property type="molecule type" value="Genomic_DNA"/>
</dbReference>
<feature type="transmembrane region" description="Helical" evidence="4">
    <location>
        <begin position="112"/>
        <end position="131"/>
    </location>
</feature>
<feature type="transmembrane region" description="Helical" evidence="4">
    <location>
        <begin position="336"/>
        <end position="354"/>
    </location>
</feature>
<dbReference type="STRING" id="200324.A0A2N5SNV0"/>
<keyword evidence="4" id="KW-0472">Membrane</keyword>
<dbReference type="PANTHER" id="PTHR11360:SF287">
    <property type="entry name" value="MFS MONOCARBOXYLATE TRANSPORTER"/>
    <property type="match status" value="1"/>
</dbReference>
<feature type="transmembrane region" description="Helical" evidence="4">
    <location>
        <begin position="173"/>
        <end position="196"/>
    </location>
</feature>
<dbReference type="Proteomes" id="UP000235392">
    <property type="component" value="Unassembled WGS sequence"/>
</dbReference>
<organism evidence="6 9">
    <name type="scientific">Puccinia coronata f. sp. avenae</name>
    <dbReference type="NCBI Taxonomy" id="200324"/>
    <lineage>
        <taxon>Eukaryota</taxon>
        <taxon>Fungi</taxon>
        <taxon>Dikarya</taxon>
        <taxon>Basidiomycota</taxon>
        <taxon>Pucciniomycotina</taxon>
        <taxon>Pucciniomycetes</taxon>
        <taxon>Pucciniales</taxon>
        <taxon>Pucciniaceae</taxon>
        <taxon>Puccinia</taxon>
    </lineage>
</organism>
<comment type="caution">
    <text evidence="6">The sequence shown here is derived from an EMBL/GenBank/DDBJ whole genome shotgun (WGS) entry which is preliminary data.</text>
</comment>
<feature type="transmembrane region" description="Helical" evidence="4">
    <location>
        <begin position="374"/>
        <end position="395"/>
    </location>
</feature>
<accession>A0A2N5SNV0</accession>
<feature type="transmembrane region" description="Helical" evidence="4">
    <location>
        <begin position="137"/>
        <end position="161"/>
    </location>
</feature>
<dbReference type="Pfam" id="PF07690">
    <property type="entry name" value="MFS_1"/>
    <property type="match status" value="1"/>
</dbReference>
<name>A0A2N5SNV0_9BASI</name>
<feature type="transmembrane region" description="Helical" evidence="4">
    <location>
        <begin position="248"/>
        <end position="269"/>
    </location>
</feature>
<dbReference type="GO" id="GO:0022857">
    <property type="term" value="F:transmembrane transporter activity"/>
    <property type="evidence" value="ECO:0007669"/>
    <property type="project" value="InterPro"/>
</dbReference>
<evidence type="ECO:0008006" key="11">
    <source>
        <dbReference type="Google" id="ProtNLM"/>
    </source>
</evidence>
<evidence type="ECO:0000313" key="7">
    <source>
        <dbReference type="EMBL" id="PLW43030.1"/>
    </source>
</evidence>
<dbReference type="GO" id="GO:0016020">
    <property type="term" value="C:membrane"/>
    <property type="evidence" value="ECO:0007669"/>
    <property type="project" value="UniProtKB-SubCell"/>
</dbReference>
<evidence type="ECO:0000256" key="1">
    <source>
        <dbReference type="ARBA" id="ARBA00004141"/>
    </source>
</evidence>
<dbReference type="InterPro" id="IPR036259">
    <property type="entry name" value="MFS_trans_sf"/>
</dbReference>
<dbReference type="EMBL" id="PGCJ01000909">
    <property type="protein sequence ID" value="PLW14912.1"/>
    <property type="molecule type" value="Genomic_DNA"/>
</dbReference>
<keyword evidence="4" id="KW-0812">Transmembrane</keyword>
<keyword evidence="9" id="KW-1185">Reference proteome</keyword>